<dbReference type="PhylomeDB" id="A0A0A2KPS9"/>
<keyword evidence="2 3" id="KW-0040">ANK repeat</keyword>
<dbReference type="InterPro" id="IPR036770">
    <property type="entry name" value="Ankyrin_rpt-contain_sf"/>
</dbReference>
<gene>
    <name evidence="5" type="ORF">PITC_077300</name>
</gene>
<dbReference type="PROSITE" id="PS50297">
    <property type="entry name" value="ANK_REP_REGION"/>
    <property type="match status" value="4"/>
</dbReference>
<dbReference type="AlphaFoldDB" id="A0A0A2KPS9"/>
<dbReference type="HOGENOM" id="CLU_533139_0_0_1"/>
<dbReference type="OrthoDB" id="341259at2759"/>
<feature type="repeat" description="ANK" evidence="3">
    <location>
        <begin position="245"/>
        <end position="280"/>
    </location>
</feature>
<accession>A0A0A2KPS9</accession>
<dbReference type="PANTHER" id="PTHR24173:SF74">
    <property type="entry name" value="ANKYRIN REPEAT DOMAIN-CONTAINING PROTEIN 16"/>
    <property type="match status" value="1"/>
</dbReference>
<dbReference type="Proteomes" id="UP000030104">
    <property type="component" value="Unassembled WGS sequence"/>
</dbReference>
<dbReference type="Pfam" id="PF12796">
    <property type="entry name" value="Ank_2"/>
    <property type="match status" value="4"/>
</dbReference>
<dbReference type="PANTHER" id="PTHR24173">
    <property type="entry name" value="ANKYRIN REPEAT CONTAINING"/>
    <property type="match status" value="1"/>
</dbReference>
<dbReference type="PROSITE" id="PS50088">
    <property type="entry name" value="ANK_REPEAT"/>
    <property type="match status" value="5"/>
</dbReference>
<dbReference type="EMBL" id="JQGA01001175">
    <property type="protein sequence ID" value="KGO68901.1"/>
    <property type="molecule type" value="Genomic_DNA"/>
</dbReference>
<evidence type="ECO:0000256" key="1">
    <source>
        <dbReference type="ARBA" id="ARBA00022737"/>
    </source>
</evidence>
<comment type="caution">
    <text evidence="5">The sequence shown here is derived from an EMBL/GenBank/DDBJ whole genome shotgun (WGS) entry which is preliminary data.</text>
</comment>
<evidence type="ECO:0000256" key="3">
    <source>
        <dbReference type="PROSITE-ProRule" id="PRU00023"/>
    </source>
</evidence>
<dbReference type="InterPro" id="IPR002110">
    <property type="entry name" value="Ankyrin_rpt"/>
</dbReference>
<protein>
    <submittedName>
        <fullName evidence="5">Uncharacterized protein</fullName>
    </submittedName>
</protein>
<feature type="repeat" description="ANK" evidence="3">
    <location>
        <begin position="201"/>
        <end position="233"/>
    </location>
</feature>
<feature type="repeat" description="ANK" evidence="3">
    <location>
        <begin position="378"/>
        <end position="410"/>
    </location>
</feature>
<evidence type="ECO:0000313" key="6">
    <source>
        <dbReference type="Proteomes" id="UP000030104"/>
    </source>
</evidence>
<dbReference type="Gene3D" id="1.25.40.20">
    <property type="entry name" value="Ankyrin repeat-containing domain"/>
    <property type="match status" value="4"/>
</dbReference>
<feature type="repeat" description="ANK" evidence="3">
    <location>
        <begin position="411"/>
        <end position="443"/>
    </location>
</feature>
<feature type="repeat" description="ANK" evidence="3">
    <location>
        <begin position="84"/>
        <end position="116"/>
    </location>
</feature>
<dbReference type="STRING" id="40296.A0A0A2KPS9"/>
<proteinExistence type="predicted"/>
<evidence type="ECO:0000256" key="2">
    <source>
        <dbReference type="ARBA" id="ARBA00023043"/>
    </source>
</evidence>
<dbReference type="SUPFAM" id="SSF48403">
    <property type="entry name" value="Ankyrin repeat"/>
    <property type="match status" value="2"/>
</dbReference>
<organism evidence="5 6">
    <name type="scientific">Penicillium italicum</name>
    <name type="common">Blue mold</name>
    <dbReference type="NCBI Taxonomy" id="40296"/>
    <lineage>
        <taxon>Eukaryota</taxon>
        <taxon>Fungi</taxon>
        <taxon>Dikarya</taxon>
        <taxon>Ascomycota</taxon>
        <taxon>Pezizomycotina</taxon>
        <taxon>Eurotiomycetes</taxon>
        <taxon>Eurotiomycetidae</taxon>
        <taxon>Eurotiales</taxon>
        <taxon>Aspergillaceae</taxon>
        <taxon>Penicillium</taxon>
    </lineage>
</organism>
<feature type="region of interest" description="Disordered" evidence="4">
    <location>
        <begin position="468"/>
        <end position="496"/>
    </location>
</feature>
<feature type="compositionally biased region" description="Basic and acidic residues" evidence="4">
    <location>
        <begin position="468"/>
        <end position="481"/>
    </location>
</feature>
<evidence type="ECO:0000256" key="4">
    <source>
        <dbReference type="SAM" id="MobiDB-lite"/>
    </source>
</evidence>
<name>A0A0A2KPS9_PENIT</name>
<keyword evidence="1" id="KW-0677">Repeat</keyword>
<reference evidence="5 6" key="1">
    <citation type="journal article" date="2015" name="Mol. Plant Microbe Interact.">
        <title>Genome, transcriptome, and functional analyses of Penicillium expansum provide new insights into secondary metabolism and pathogenicity.</title>
        <authorList>
            <person name="Ballester A.R."/>
            <person name="Marcet-Houben M."/>
            <person name="Levin E."/>
            <person name="Sela N."/>
            <person name="Selma-Lazaro C."/>
            <person name="Carmona L."/>
            <person name="Wisniewski M."/>
            <person name="Droby S."/>
            <person name="Gonzalez-Candelas L."/>
            <person name="Gabaldon T."/>
        </authorList>
    </citation>
    <scope>NUCLEOTIDE SEQUENCE [LARGE SCALE GENOMIC DNA]</scope>
    <source>
        <strain evidence="5 6">PHI-1</strain>
    </source>
</reference>
<sequence length="496" mass="55247">MVNALPNEVFLLIAENLPTDRDVSALMRTNHALYDLLVTYLYKRNMRSKFPALFWCCRNGLLTPVKRMLSLKADVNSHRCLYHGEATPLMGAAREGYVGMTKLLLEHGAEVDLCNPDGGPCEPPLTLAAAEDKDDFLCHPKEIQNYWSSDDESLDERLYQDNVFDVRVAEKSEDTRDYQAVVKLLLDHGANPNNTKNGSHSWVSPLMVAARCGNLETAKILLAHGASPSLHYSAYESGYGSRIQEWESPLKMACYLESPGREPMLDLLLQHGADINLENEAGETMLFAFIDGRLDDSVDLIRELCKRGAVANYLDLNHDTPLHLCQSSEDMVKVLLEYGGDVDAANLIGHTPLFYHDKVPALKQLLAHGADPNIEDYIGYRPLTKLVSSGNYDAVKFLIDHGADPNYELPYGRTNLHTAAMNGHAVIVKLLLEHGAYLGTVADDGSTAWDLAKDKECREMLARWARRENQENHLSARKDPDAVDEISDGSDYSPGY</sequence>
<evidence type="ECO:0000313" key="5">
    <source>
        <dbReference type="EMBL" id="KGO68901.1"/>
    </source>
</evidence>
<dbReference type="SMART" id="SM00248">
    <property type="entry name" value="ANK"/>
    <property type="match status" value="10"/>
</dbReference>
<keyword evidence="6" id="KW-1185">Reference proteome</keyword>